<keyword evidence="3" id="KW-1185">Reference proteome</keyword>
<name>A0A7Y7B2R7_STRMO</name>
<evidence type="ECO:0000313" key="3">
    <source>
        <dbReference type="Proteomes" id="UP000587462"/>
    </source>
</evidence>
<gene>
    <name evidence="2" type="ORF">HG542_09510</name>
</gene>
<dbReference type="EMBL" id="JABBXF010000016">
    <property type="protein sequence ID" value="NVK77902.1"/>
    <property type="molecule type" value="Genomic_DNA"/>
</dbReference>
<accession>A0A7Y7B2R7</accession>
<sequence>MLAPSNHVHRRTTAMPIRMRIATAGLVTAGLLLTSTITATTAQAASCAHHTTGVCKANSRHPRGATAQCKDKTYSYSARFSGTCSHHRGVRYWYK</sequence>
<evidence type="ECO:0000256" key="1">
    <source>
        <dbReference type="SAM" id="SignalP"/>
    </source>
</evidence>
<organism evidence="2 3">
    <name type="scientific">Streptomyces morookaense</name>
    <name type="common">Streptoverticillium morookaense</name>
    <dbReference type="NCBI Taxonomy" id="1970"/>
    <lineage>
        <taxon>Bacteria</taxon>
        <taxon>Bacillati</taxon>
        <taxon>Actinomycetota</taxon>
        <taxon>Actinomycetes</taxon>
        <taxon>Kitasatosporales</taxon>
        <taxon>Streptomycetaceae</taxon>
        <taxon>Streptomyces</taxon>
    </lineage>
</organism>
<dbReference type="Proteomes" id="UP000587462">
    <property type="component" value="Unassembled WGS sequence"/>
</dbReference>
<comment type="caution">
    <text evidence="2">The sequence shown here is derived from an EMBL/GenBank/DDBJ whole genome shotgun (WGS) entry which is preliminary data.</text>
</comment>
<feature type="signal peptide" evidence="1">
    <location>
        <begin position="1"/>
        <end position="44"/>
    </location>
</feature>
<evidence type="ECO:0000313" key="2">
    <source>
        <dbReference type="EMBL" id="NVK77902.1"/>
    </source>
</evidence>
<dbReference type="Pfam" id="PF12587">
    <property type="entry name" value="DUF3761"/>
    <property type="match status" value="1"/>
</dbReference>
<protein>
    <submittedName>
        <fullName evidence="2">DUF3761 domain-containing protein</fullName>
    </submittedName>
</protein>
<keyword evidence="1" id="KW-0732">Signal</keyword>
<feature type="chain" id="PRO_5031482536" evidence="1">
    <location>
        <begin position="45"/>
        <end position="95"/>
    </location>
</feature>
<reference evidence="2 3" key="1">
    <citation type="submission" date="2020-04" db="EMBL/GenBank/DDBJ databases">
        <title>Draft Genome Sequence of Streptomyces morookaense DSM 40503, an 8-azaguanine-producing strain.</title>
        <authorList>
            <person name="Qi J."/>
            <person name="Gao J.-M."/>
        </authorList>
    </citation>
    <scope>NUCLEOTIDE SEQUENCE [LARGE SCALE GENOMIC DNA]</scope>
    <source>
        <strain evidence="2 3">DSM 40503</strain>
    </source>
</reference>
<dbReference type="AlphaFoldDB" id="A0A7Y7B2R7"/>
<proteinExistence type="predicted"/>
<dbReference type="InterPro" id="IPR022236">
    <property type="entry name" value="DUF3761"/>
</dbReference>